<gene>
    <name evidence="2" type="ORF">A8L58_04685</name>
    <name evidence="1" type="ORF">AXH35_03220</name>
</gene>
<accession>A0AAC8YD83</accession>
<dbReference type="RefSeq" id="WP_062819052.1">
    <property type="nucleotide sequence ID" value="NZ_CP014352.1"/>
</dbReference>
<evidence type="ECO:0000313" key="4">
    <source>
        <dbReference type="Proteomes" id="UP000178666"/>
    </source>
</evidence>
<protein>
    <submittedName>
        <fullName evidence="1">Uncharacterized protein</fullName>
    </submittedName>
</protein>
<proteinExistence type="predicted"/>
<keyword evidence="4" id="KW-1185">Reference proteome</keyword>
<sequence>MSDSENPTPDSVKASILLMRLRGRSAKEIAAVVDMPVLLVQEVLRAGGWPNQAKAAATAQRLSGGVDMLAEQRDDSVQALCALAQRIGTQRMRTLAERLSRTQVEILDGAKEAAAKKRARDADAQRRAKLRALDDQKKKLREEKKRLAASEFTISGQIAELNEKIAALKEGVAS</sequence>
<name>A0AAC8YD83_9ACTN</name>
<dbReference type="Proteomes" id="UP000075221">
    <property type="component" value="Chromosome"/>
</dbReference>
<organism evidence="1 3">
    <name type="scientific">Acidipropionibacterium acidipropionici</name>
    <dbReference type="NCBI Taxonomy" id="1748"/>
    <lineage>
        <taxon>Bacteria</taxon>
        <taxon>Bacillati</taxon>
        <taxon>Actinomycetota</taxon>
        <taxon>Actinomycetes</taxon>
        <taxon>Propionibacteriales</taxon>
        <taxon>Propionibacteriaceae</taxon>
        <taxon>Acidipropionibacterium</taxon>
    </lineage>
</organism>
<evidence type="ECO:0000313" key="3">
    <source>
        <dbReference type="Proteomes" id="UP000075221"/>
    </source>
</evidence>
<dbReference type="EMBL" id="CP015970">
    <property type="protein sequence ID" value="AOZ46125.1"/>
    <property type="molecule type" value="Genomic_DNA"/>
</dbReference>
<dbReference type="AlphaFoldDB" id="A0AAC8YD83"/>
<dbReference type="Proteomes" id="UP000178666">
    <property type="component" value="Chromosome"/>
</dbReference>
<reference evidence="1 3" key="2">
    <citation type="submission" date="2016-02" db="EMBL/GenBank/DDBJ databases">
        <title>Complete Genome Sequence of Propionibacterium acidipropionici ATCC 55737.</title>
        <authorList>
            <person name="Luna Flores C.H."/>
            <person name="Nielsen L.K."/>
            <person name="Marcellin E."/>
        </authorList>
    </citation>
    <scope>NUCLEOTIDE SEQUENCE [LARGE SCALE GENOMIC DNA]</scope>
    <source>
        <strain evidence="1 3">ATCC 55737</strain>
    </source>
</reference>
<dbReference type="EMBL" id="CP014352">
    <property type="protein sequence ID" value="AMS04636.1"/>
    <property type="molecule type" value="Genomic_DNA"/>
</dbReference>
<reference evidence="2 4" key="1">
    <citation type="journal article" date="2016" name="Plant Dis.">
        <title>Improved production of propionic acid using genome shuffling.</title>
        <authorList>
            <person name="Luna-Flores C.H."/>
            <person name="Palfreyman R.W."/>
            <person name="Kromer J.O."/>
            <person name="Nielsen L.K."/>
            <person name="Marcellin E."/>
        </authorList>
    </citation>
    <scope>NUCLEOTIDE SEQUENCE [LARGE SCALE GENOMIC DNA]</scope>
    <source>
        <strain evidence="2 4">F3E8</strain>
    </source>
</reference>
<evidence type="ECO:0000313" key="1">
    <source>
        <dbReference type="EMBL" id="AMS04636.1"/>
    </source>
</evidence>
<evidence type="ECO:0000313" key="2">
    <source>
        <dbReference type="EMBL" id="AOZ46125.1"/>
    </source>
</evidence>